<keyword evidence="4" id="KW-1185">Reference proteome</keyword>
<dbReference type="AlphaFoldDB" id="A0A3D9N6F2"/>
<dbReference type="SUPFAM" id="SSF53756">
    <property type="entry name" value="UDP-Glycosyltransferase/glycogen phosphorylase"/>
    <property type="match status" value="1"/>
</dbReference>
<organism evidence="3 4">
    <name type="scientific">Winogradskyella pacifica</name>
    <dbReference type="NCBI Taxonomy" id="664642"/>
    <lineage>
        <taxon>Bacteria</taxon>
        <taxon>Pseudomonadati</taxon>
        <taxon>Bacteroidota</taxon>
        <taxon>Flavobacteriia</taxon>
        <taxon>Flavobacteriales</taxon>
        <taxon>Flavobacteriaceae</taxon>
        <taxon>Winogradskyella</taxon>
    </lineage>
</organism>
<dbReference type="Proteomes" id="UP000256919">
    <property type="component" value="Unassembled WGS sequence"/>
</dbReference>
<dbReference type="RefSeq" id="WP_115808766.1">
    <property type="nucleotide sequence ID" value="NZ_QREI01000002.1"/>
</dbReference>
<dbReference type="PANTHER" id="PTHR12526">
    <property type="entry name" value="GLYCOSYLTRANSFERASE"/>
    <property type="match status" value="1"/>
</dbReference>
<dbReference type="CDD" id="cd03811">
    <property type="entry name" value="GT4_GT28_WabH-like"/>
    <property type="match status" value="1"/>
</dbReference>
<name>A0A3D9N6F2_9FLAO</name>
<dbReference type="GO" id="GO:0016757">
    <property type="term" value="F:glycosyltransferase activity"/>
    <property type="evidence" value="ECO:0007669"/>
    <property type="project" value="InterPro"/>
</dbReference>
<accession>A0A3D9N6F2</accession>
<dbReference type="Gene3D" id="3.40.50.2000">
    <property type="entry name" value="Glycogen Phosphorylase B"/>
    <property type="match status" value="2"/>
</dbReference>
<proteinExistence type="predicted"/>
<dbReference type="OrthoDB" id="791981at2"/>
<gene>
    <name evidence="3" type="ORF">DFQ09_102384</name>
</gene>
<evidence type="ECO:0000259" key="2">
    <source>
        <dbReference type="Pfam" id="PF13439"/>
    </source>
</evidence>
<protein>
    <submittedName>
        <fullName evidence="3">Glycosyltransferase involved in cell wall biosynthesis</fullName>
    </submittedName>
</protein>
<dbReference type="InterPro" id="IPR028098">
    <property type="entry name" value="Glyco_trans_4-like_N"/>
</dbReference>
<keyword evidence="3" id="KW-0808">Transferase</keyword>
<dbReference type="EMBL" id="QREI01000002">
    <property type="protein sequence ID" value="REE25793.1"/>
    <property type="molecule type" value="Genomic_DNA"/>
</dbReference>
<evidence type="ECO:0000259" key="1">
    <source>
        <dbReference type="Pfam" id="PF00534"/>
    </source>
</evidence>
<evidence type="ECO:0000313" key="3">
    <source>
        <dbReference type="EMBL" id="REE25793.1"/>
    </source>
</evidence>
<dbReference type="Pfam" id="PF00534">
    <property type="entry name" value="Glycos_transf_1"/>
    <property type="match status" value="1"/>
</dbReference>
<reference evidence="3 4" key="1">
    <citation type="submission" date="2018-07" db="EMBL/GenBank/DDBJ databases">
        <title>Genomic Encyclopedia of Type Strains, Phase III (KMG-III): the genomes of soil and plant-associated and newly described type strains.</title>
        <authorList>
            <person name="Whitman W."/>
        </authorList>
    </citation>
    <scope>NUCLEOTIDE SEQUENCE [LARGE SCALE GENOMIC DNA]</scope>
    <source>
        <strain evidence="3 4">CECT 7948</strain>
    </source>
</reference>
<comment type="caution">
    <text evidence="3">The sequence shown here is derived from an EMBL/GenBank/DDBJ whole genome shotgun (WGS) entry which is preliminary data.</text>
</comment>
<sequence length="360" mass="41418">MKSKITTYFILPTLFAGGAERVISFVSQNLNKDKFNVKLIIIGFEKDSKFDISGIPVIYLNKDRVLNAVIPIIRLLKKEKPDIVISSISHLNSMMGLVSLFFRNIKFIGRHATINKVAKNYRTPKKRSFLSLFDKVYTYGTKSLDRIICQSSDMKNDFLESYNYNPNHIQIIHNPITKVDLLKTKSETNNIRKFITVGRLSKIKGQLRLLDILAQLTFPFQYTIIGEGTYKSKVFTKIDELGLKDSFAYIPYTDDVFLHLINHDMFLQGSYSEGFPNALLESCSVGVPVIAFNSPGGTKEIVSNGINGYLVNNEDEFLEKLYEDKDWDPKSIREFVYEKFNKEKIIKQYETLFFDILTQN</sequence>
<dbReference type="PANTHER" id="PTHR12526:SF630">
    <property type="entry name" value="GLYCOSYLTRANSFERASE"/>
    <property type="match status" value="1"/>
</dbReference>
<evidence type="ECO:0000313" key="4">
    <source>
        <dbReference type="Proteomes" id="UP000256919"/>
    </source>
</evidence>
<feature type="domain" description="Glycosyltransferase subfamily 4-like N-terminal" evidence="2">
    <location>
        <begin position="17"/>
        <end position="176"/>
    </location>
</feature>
<dbReference type="Pfam" id="PF13439">
    <property type="entry name" value="Glyco_transf_4"/>
    <property type="match status" value="1"/>
</dbReference>
<feature type="domain" description="Glycosyl transferase family 1" evidence="1">
    <location>
        <begin position="191"/>
        <end position="317"/>
    </location>
</feature>
<dbReference type="InterPro" id="IPR001296">
    <property type="entry name" value="Glyco_trans_1"/>
</dbReference>